<accession>A0ABX3GIY7</accession>
<protein>
    <submittedName>
        <fullName evidence="1">Transcriptional regulator</fullName>
    </submittedName>
</protein>
<evidence type="ECO:0000313" key="2">
    <source>
        <dbReference type="Proteomes" id="UP000187158"/>
    </source>
</evidence>
<dbReference type="Gene3D" id="3.90.1530.10">
    <property type="entry name" value="Conserved hypothetical protein from pyrococcus furiosus pfu- 392566-001, ParB domain"/>
    <property type="match status" value="1"/>
</dbReference>
<name>A0ABX3GIY7_9BACL</name>
<organism evidence="1 2">
    <name type="scientific">Paenibacillus odorifer</name>
    <dbReference type="NCBI Taxonomy" id="189426"/>
    <lineage>
        <taxon>Bacteria</taxon>
        <taxon>Bacillati</taxon>
        <taxon>Bacillota</taxon>
        <taxon>Bacilli</taxon>
        <taxon>Bacillales</taxon>
        <taxon>Paenibacillaceae</taxon>
        <taxon>Paenibacillus</taxon>
    </lineage>
</organism>
<dbReference type="CDD" id="cd16401">
    <property type="entry name" value="ParB_N_like_MT"/>
    <property type="match status" value="1"/>
</dbReference>
<dbReference type="RefSeq" id="WP_076219670.1">
    <property type="nucleotide sequence ID" value="NZ_JALLFV010000008.1"/>
</dbReference>
<proteinExistence type="predicted"/>
<keyword evidence="2" id="KW-1185">Reference proteome</keyword>
<gene>
    <name evidence="1" type="ORF">BSO21_21475</name>
</gene>
<dbReference type="Proteomes" id="UP000187158">
    <property type="component" value="Unassembled WGS sequence"/>
</dbReference>
<reference evidence="1 2" key="1">
    <citation type="submission" date="2016-11" db="EMBL/GenBank/DDBJ databases">
        <title>Paenibacillus species isolates.</title>
        <authorList>
            <person name="Beno S.M."/>
        </authorList>
    </citation>
    <scope>NUCLEOTIDE SEQUENCE [LARGE SCALE GENOMIC DNA]</scope>
    <source>
        <strain evidence="1 2">FSL H7-0433</strain>
    </source>
</reference>
<comment type="caution">
    <text evidence="1">The sequence shown here is derived from an EMBL/GenBank/DDBJ whole genome shotgun (WGS) entry which is preliminary data.</text>
</comment>
<dbReference type="EMBL" id="MPVP01000163">
    <property type="protein sequence ID" value="OMD24883.1"/>
    <property type="molecule type" value="Genomic_DNA"/>
</dbReference>
<dbReference type="InterPro" id="IPR036086">
    <property type="entry name" value="ParB/Sulfiredoxin_sf"/>
</dbReference>
<evidence type="ECO:0000313" key="1">
    <source>
        <dbReference type="EMBL" id="OMD24883.1"/>
    </source>
</evidence>
<dbReference type="SUPFAM" id="SSF110849">
    <property type="entry name" value="ParB/Sulfiredoxin"/>
    <property type="match status" value="1"/>
</dbReference>
<sequence>MDIRIIPINQLNVAVYNPRVDLQPGDPEYEKLRRSLDEFGYVDPIIWNEQTGNMVGGHQRYKVLLNEQGCTELAVSVVNLDPEQERLLNLALNKVSGRWDDEALAGLLTELQEGGADISLSGFDDVDLKQLLGEIDIPTFEEGTSEDQGDLGVLNSKLVTCPHCGEEFERD</sequence>